<gene>
    <name evidence="1" type="ORF">Mucpa_2241</name>
</gene>
<accession>H1YGU6</accession>
<sequence>MKNRNLQLSLYHLHIIVKDMSDIVDSFNSNELLPEALFVPIFKYMMVRTCAFYDEVTHQFLINAKSNEARFKKLQKIAEYIISERDKYFPDLYSIRNNVLAHNYRVRDKNKLISVFEYPMHFAFPKYAVEHVINIHLMNGLLSGIKYLYPEIHEIMNENISIPSENMSLTLIDGNNYQLIICEIDNTIQDIATK</sequence>
<organism evidence="1 2">
    <name type="scientific">Mucilaginibacter paludis DSM 18603</name>
    <dbReference type="NCBI Taxonomy" id="714943"/>
    <lineage>
        <taxon>Bacteria</taxon>
        <taxon>Pseudomonadati</taxon>
        <taxon>Bacteroidota</taxon>
        <taxon>Sphingobacteriia</taxon>
        <taxon>Sphingobacteriales</taxon>
        <taxon>Sphingobacteriaceae</taxon>
        <taxon>Mucilaginibacter</taxon>
    </lineage>
</organism>
<dbReference type="Proteomes" id="UP000002774">
    <property type="component" value="Chromosome"/>
</dbReference>
<dbReference type="RefSeq" id="WP_008506441.1">
    <property type="nucleotide sequence ID" value="NZ_CM001403.1"/>
</dbReference>
<dbReference type="HOGENOM" id="CLU_1401106_0_0_10"/>
<protein>
    <submittedName>
        <fullName evidence="1">Uncharacterized protein</fullName>
    </submittedName>
</protein>
<evidence type="ECO:0000313" key="1">
    <source>
        <dbReference type="EMBL" id="EHQ26375.1"/>
    </source>
</evidence>
<dbReference type="EMBL" id="CM001403">
    <property type="protein sequence ID" value="EHQ26375.1"/>
    <property type="molecule type" value="Genomic_DNA"/>
</dbReference>
<proteinExistence type="predicted"/>
<dbReference type="AlphaFoldDB" id="H1YGU6"/>
<reference evidence="1" key="1">
    <citation type="submission" date="2011-09" db="EMBL/GenBank/DDBJ databases">
        <title>The permanent draft genome of Mucilaginibacter paludis DSM 18603.</title>
        <authorList>
            <consortium name="US DOE Joint Genome Institute (JGI-PGF)"/>
            <person name="Lucas S."/>
            <person name="Han J."/>
            <person name="Lapidus A."/>
            <person name="Bruce D."/>
            <person name="Goodwin L."/>
            <person name="Pitluck S."/>
            <person name="Peters L."/>
            <person name="Kyrpides N."/>
            <person name="Mavromatis K."/>
            <person name="Ivanova N."/>
            <person name="Mikhailova N."/>
            <person name="Held B."/>
            <person name="Detter J.C."/>
            <person name="Tapia R."/>
            <person name="Han C."/>
            <person name="Land M."/>
            <person name="Hauser L."/>
            <person name="Markowitz V."/>
            <person name="Cheng J.-F."/>
            <person name="Hugenholtz P."/>
            <person name="Woyke T."/>
            <person name="Wu D."/>
            <person name="Tindall B."/>
            <person name="Brambilla E."/>
            <person name="Klenk H.-P."/>
            <person name="Eisen J.A."/>
        </authorList>
    </citation>
    <scope>NUCLEOTIDE SEQUENCE [LARGE SCALE GENOMIC DNA]</scope>
    <source>
        <strain evidence="1">DSM 18603</strain>
    </source>
</reference>
<evidence type="ECO:0000313" key="2">
    <source>
        <dbReference type="Proteomes" id="UP000002774"/>
    </source>
</evidence>
<keyword evidence="2" id="KW-1185">Reference proteome</keyword>
<dbReference type="OrthoDB" id="1427821at2"/>
<name>H1YGU6_9SPHI</name>